<protein>
    <submittedName>
        <fullName evidence="3">Uncharacterized protein</fullName>
    </submittedName>
</protein>
<reference evidence="3" key="1">
    <citation type="journal article" date="2020" name="Stud. Mycol.">
        <title>101 Dothideomycetes genomes: a test case for predicting lifestyles and emergence of pathogens.</title>
        <authorList>
            <person name="Haridas S."/>
            <person name="Albert R."/>
            <person name="Binder M."/>
            <person name="Bloem J."/>
            <person name="Labutti K."/>
            <person name="Salamov A."/>
            <person name="Andreopoulos B."/>
            <person name="Baker S."/>
            <person name="Barry K."/>
            <person name="Bills G."/>
            <person name="Bluhm B."/>
            <person name="Cannon C."/>
            <person name="Castanera R."/>
            <person name="Culley D."/>
            <person name="Daum C."/>
            <person name="Ezra D."/>
            <person name="Gonzalez J."/>
            <person name="Henrissat B."/>
            <person name="Kuo A."/>
            <person name="Liang C."/>
            <person name="Lipzen A."/>
            <person name="Lutzoni F."/>
            <person name="Magnuson J."/>
            <person name="Mondo S."/>
            <person name="Nolan M."/>
            <person name="Ohm R."/>
            <person name="Pangilinan J."/>
            <person name="Park H.-J."/>
            <person name="Ramirez L."/>
            <person name="Alfaro M."/>
            <person name="Sun H."/>
            <person name="Tritt A."/>
            <person name="Yoshinaga Y."/>
            <person name="Zwiers L.-H."/>
            <person name="Turgeon B."/>
            <person name="Goodwin S."/>
            <person name="Spatafora J."/>
            <person name="Crous P."/>
            <person name="Grigoriev I."/>
        </authorList>
    </citation>
    <scope>NUCLEOTIDE SEQUENCE</scope>
    <source>
        <strain evidence="3">CBS 121739</strain>
    </source>
</reference>
<dbReference type="GeneID" id="54490430"/>
<evidence type="ECO:0000256" key="1">
    <source>
        <dbReference type="SAM" id="Coils"/>
    </source>
</evidence>
<gene>
    <name evidence="3" type="ORF">EJ05DRAFT_537314</name>
</gene>
<dbReference type="RefSeq" id="XP_033601386.1">
    <property type="nucleotide sequence ID" value="XM_033749376.1"/>
</dbReference>
<feature type="coiled-coil region" evidence="1">
    <location>
        <begin position="132"/>
        <end position="193"/>
    </location>
</feature>
<dbReference type="EMBL" id="ML996570">
    <property type="protein sequence ID" value="KAF2758935.1"/>
    <property type="molecule type" value="Genomic_DNA"/>
</dbReference>
<sequence>MSSNNAALRSPSPPLTLSRTPSLLLPNLQALPVDQSESELYQHGTPPPPPPPPLFFLSPKGSESVQWYPAPAYGVHPPSHAVWSHRSGPSKSAESPTAGKIAKILIQWDEVKLLREEVLKERVREGQYLESMARLRRHAQDARADLMKMLNAAAAQGNFEACSKALKEVSERVMRAEEALNLLEQERAEFSKINFGLHDRLYEKDMVLQNYLDSMHRDQSSVPVPHSDDSTAFSSESGFVMPTESLLVQLYECTAEYKVIKARIDQLRDDHEVNLEFRRRHETAGQMLQISDGAFFDEFFTKYSTLRRELHRLWKKIRRIQSLCDQKAFVSLAESVSELSAATSSVPSDDGEIVLADDLIDEKRQVEEQYPGLFLKPGDKILSNFRGKTDRINRWLMHVFRLSSIEIWRHRSRTSLPDLPLETDEAWSSKVWSTWSIANSSAESIASVTTQMSESITRPHASISSLRIPLLWVIFYLAKSCMSGIPTLFERVYQSFY</sequence>
<feature type="region of interest" description="Disordered" evidence="2">
    <location>
        <begin position="1"/>
        <end position="21"/>
    </location>
</feature>
<name>A0A6A6W8Q4_9PEZI</name>
<keyword evidence="4" id="KW-1185">Reference proteome</keyword>
<evidence type="ECO:0000313" key="4">
    <source>
        <dbReference type="Proteomes" id="UP000799437"/>
    </source>
</evidence>
<organism evidence="3 4">
    <name type="scientific">Pseudovirgaria hyperparasitica</name>
    <dbReference type="NCBI Taxonomy" id="470096"/>
    <lineage>
        <taxon>Eukaryota</taxon>
        <taxon>Fungi</taxon>
        <taxon>Dikarya</taxon>
        <taxon>Ascomycota</taxon>
        <taxon>Pezizomycotina</taxon>
        <taxon>Dothideomycetes</taxon>
        <taxon>Dothideomycetes incertae sedis</taxon>
        <taxon>Acrospermales</taxon>
        <taxon>Acrospermaceae</taxon>
        <taxon>Pseudovirgaria</taxon>
    </lineage>
</organism>
<proteinExistence type="predicted"/>
<dbReference type="Proteomes" id="UP000799437">
    <property type="component" value="Unassembled WGS sequence"/>
</dbReference>
<dbReference type="AlphaFoldDB" id="A0A6A6W8Q4"/>
<accession>A0A6A6W8Q4</accession>
<keyword evidence="1" id="KW-0175">Coiled coil</keyword>
<evidence type="ECO:0000256" key="2">
    <source>
        <dbReference type="SAM" id="MobiDB-lite"/>
    </source>
</evidence>
<evidence type="ECO:0000313" key="3">
    <source>
        <dbReference type="EMBL" id="KAF2758935.1"/>
    </source>
</evidence>